<accession>A0A9W9GET6</accession>
<dbReference type="GO" id="GO:0003824">
    <property type="term" value="F:catalytic activity"/>
    <property type="evidence" value="ECO:0007669"/>
    <property type="project" value="InterPro"/>
</dbReference>
<protein>
    <recommendedName>
        <fullName evidence="4">CoA-transferase family III</fullName>
    </recommendedName>
</protein>
<evidence type="ECO:0008006" key="4">
    <source>
        <dbReference type="Google" id="ProtNLM"/>
    </source>
</evidence>
<comment type="caution">
    <text evidence="2">The sequence shown here is derived from an EMBL/GenBank/DDBJ whole genome shotgun (WGS) entry which is preliminary data.</text>
</comment>
<organism evidence="2 3">
    <name type="scientific">Penicillium angulare</name>
    <dbReference type="NCBI Taxonomy" id="116970"/>
    <lineage>
        <taxon>Eukaryota</taxon>
        <taxon>Fungi</taxon>
        <taxon>Dikarya</taxon>
        <taxon>Ascomycota</taxon>
        <taxon>Pezizomycotina</taxon>
        <taxon>Eurotiomycetes</taxon>
        <taxon>Eurotiomycetidae</taxon>
        <taxon>Eurotiales</taxon>
        <taxon>Aspergillaceae</taxon>
        <taxon>Penicillium</taxon>
    </lineage>
</organism>
<reference evidence="2" key="2">
    <citation type="journal article" date="2023" name="IMA Fungus">
        <title>Comparative genomic study of the Penicillium genus elucidates a diverse pangenome and 15 lateral gene transfer events.</title>
        <authorList>
            <person name="Petersen C."/>
            <person name="Sorensen T."/>
            <person name="Nielsen M.R."/>
            <person name="Sondergaard T.E."/>
            <person name="Sorensen J.L."/>
            <person name="Fitzpatrick D.A."/>
            <person name="Frisvad J.C."/>
            <person name="Nielsen K.L."/>
        </authorList>
    </citation>
    <scope>NUCLEOTIDE SEQUENCE</scope>
    <source>
        <strain evidence="2">IBT 30069</strain>
    </source>
</reference>
<name>A0A9W9GET6_9EURO</name>
<dbReference type="EMBL" id="JAPQKH010000001">
    <property type="protein sequence ID" value="KAJ5116965.1"/>
    <property type="molecule type" value="Genomic_DNA"/>
</dbReference>
<evidence type="ECO:0000256" key="1">
    <source>
        <dbReference type="ARBA" id="ARBA00008383"/>
    </source>
</evidence>
<dbReference type="Gene3D" id="3.40.50.10540">
    <property type="entry name" value="Crotonobetainyl-coa:carnitine coa-transferase, domain 1"/>
    <property type="match status" value="1"/>
</dbReference>
<reference evidence="2" key="1">
    <citation type="submission" date="2022-11" db="EMBL/GenBank/DDBJ databases">
        <authorList>
            <person name="Petersen C."/>
        </authorList>
    </citation>
    <scope>NUCLEOTIDE SEQUENCE</scope>
    <source>
        <strain evidence="2">IBT 30069</strain>
    </source>
</reference>
<dbReference type="AlphaFoldDB" id="A0A9W9GET6"/>
<dbReference type="InterPro" id="IPR023606">
    <property type="entry name" value="CoA-Trfase_III_dom_1_sf"/>
</dbReference>
<sequence length="570" mass="62937">MSPEAYSVPSQSAELLHKGVLENPNLSSNIPPNAHHLVNFVKFRGNAKPSLPINWRFAESISSLKGLEALWVNALLGAKHQQGPVNIEIDTDHASLFVMSGLLVDVVDHQGSPLGQNLSRIQRIKSIFPTPGQDLRLGTPHRAALTGIYKTKDDQFYHLHSSLNANPSLTALGIPLDCEASSIAEATNDIQSYVANFGAKELDTLLNDTYRQAGSICLTTDEYKASAHGQLNAKAGLYELSHVPSETQKPTWWQDTAETGVKRPLAGLKVLEMTRVIAAPTISRGLAELGASVMRVTGPGVPDIYPLHADLNWGKWNCSIDLKTEVGKEELRNLIRQADVVVDGYRPGVMEKLGLGREVVLELVKDRSYGLVYVRENCYGWTGPWQGRSGWQQISDANCGVSYEYGRATGNDEPVTPVFPNSDYCTGAIGVSGVINAIIERAEKGGSIHLDTSINYYSQWLVNSVGTYPAEVWDDLWQRHQNLTFRHYDNMPVMIPIMMESLSKNSSAELFQPHFFEVRYSAAIDHYFKSLRPVLTFPAKEVRTGFNIGTRTNGHDAARWPEDLQAEAVA</sequence>
<dbReference type="Pfam" id="PF02515">
    <property type="entry name" value="CoA_transf_3"/>
    <property type="match status" value="1"/>
</dbReference>
<dbReference type="InterPro" id="IPR003673">
    <property type="entry name" value="CoA-Trfase_fam_III"/>
</dbReference>
<evidence type="ECO:0000313" key="3">
    <source>
        <dbReference type="Proteomes" id="UP001149165"/>
    </source>
</evidence>
<gene>
    <name evidence="2" type="ORF">N7456_001313</name>
</gene>
<dbReference type="OrthoDB" id="2308815at2759"/>
<dbReference type="PANTHER" id="PTHR48229">
    <property type="entry name" value="CAIB/BAIF FAMILY ENZYME (AFU_ORTHOLOGUE AFUA_1G05360)-RELATED"/>
    <property type="match status" value="1"/>
</dbReference>
<keyword evidence="3" id="KW-1185">Reference proteome</keyword>
<evidence type="ECO:0000313" key="2">
    <source>
        <dbReference type="EMBL" id="KAJ5116965.1"/>
    </source>
</evidence>
<dbReference type="PANTHER" id="PTHR48229:SF2">
    <property type="entry name" value="CAIB_BAIF FAMILY PROTEIN"/>
    <property type="match status" value="1"/>
</dbReference>
<dbReference type="InterPro" id="IPR052985">
    <property type="entry name" value="CoA-trans_III_biosynth/detox"/>
</dbReference>
<dbReference type="Proteomes" id="UP001149165">
    <property type="component" value="Unassembled WGS sequence"/>
</dbReference>
<dbReference type="SUPFAM" id="SSF89796">
    <property type="entry name" value="CoA-transferase family III (CaiB/BaiF)"/>
    <property type="match status" value="2"/>
</dbReference>
<proteinExistence type="inferred from homology"/>
<comment type="similarity">
    <text evidence="1">Belongs to the CoA-transferase III family.</text>
</comment>